<evidence type="ECO:0000259" key="6">
    <source>
        <dbReference type="PROSITE" id="PS50850"/>
    </source>
</evidence>
<dbReference type="InterPro" id="IPR020846">
    <property type="entry name" value="MFS_dom"/>
</dbReference>
<feature type="transmembrane region" description="Helical" evidence="5">
    <location>
        <begin position="219"/>
        <end position="238"/>
    </location>
</feature>
<keyword evidence="4 5" id="KW-0472">Membrane</keyword>
<feature type="transmembrane region" description="Helical" evidence="5">
    <location>
        <begin position="146"/>
        <end position="166"/>
    </location>
</feature>
<feature type="transmembrane region" description="Helical" evidence="5">
    <location>
        <begin position="292"/>
        <end position="310"/>
    </location>
</feature>
<dbReference type="InterPro" id="IPR011701">
    <property type="entry name" value="MFS"/>
</dbReference>
<comment type="subcellular location">
    <subcellularLocation>
        <location evidence="1">Membrane</location>
        <topology evidence="1">Multi-pass membrane protein</topology>
    </subcellularLocation>
</comment>
<feature type="domain" description="Major facilitator superfamily (MFS) profile" evidence="6">
    <location>
        <begin position="30"/>
        <end position="514"/>
    </location>
</feature>
<keyword evidence="3 5" id="KW-1133">Transmembrane helix</keyword>
<evidence type="ECO:0000313" key="8">
    <source>
        <dbReference type="Proteomes" id="UP001215280"/>
    </source>
</evidence>
<dbReference type="CDD" id="cd17502">
    <property type="entry name" value="MFS_Azr1_MDR_like"/>
    <property type="match status" value="1"/>
</dbReference>
<evidence type="ECO:0000256" key="2">
    <source>
        <dbReference type="ARBA" id="ARBA00022692"/>
    </source>
</evidence>
<feature type="transmembrane region" description="Helical" evidence="5">
    <location>
        <begin position="330"/>
        <end position="350"/>
    </location>
</feature>
<dbReference type="PANTHER" id="PTHR23501:SF199">
    <property type="entry name" value="MFS EFFLUX TRANSPORTER INPD-RELATED"/>
    <property type="match status" value="1"/>
</dbReference>
<dbReference type="GO" id="GO:0005886">
    <property type="term" value="C:plasma membrane"/>
    <property type="evidence" value="ECO:0007669"/>
    <property type="project" value="TreeGrafter"/>
</dbReference>
<feature type="transmembrane region" description="Helical" evidence="5">
    <location>
        <begin position="356"/>
        <end position="376"/>
    </location>
</feature>
<comment type="caution">
    <text evidence="7">The sequence shown here is derived from an EMBL/GenBank/DDBJ whole genome shotgun (WGS) entry which is preliminary data.</text>
</comment>
<protein>
    <submittedName>
        <fullName evidence="7">MFS multidrug transporter</fullName>
    </submittedName>
</protein>
<dbReference type="AlphaFoldDB" id="A0AAD7MT22"/>
<evidence type="ECO:0000256" key="3">
    <source>
        <dbReference type="ARBA" id="ARBA00022989"/>
    </source>
</evidence>
<feature type="transmembrane region" description="Helical" evidence="5">
    <location>
        <begin position="388"/>
        <end position="409"/>
    </location>
</feature>
<dbReference type="PANTHER" id="PTHR23501">
    <property type="entry name" value="MAJOR FACILITATOR SUPERFAMILY"/>
    <property type="match status" value="1"/>
</dbReference>
<feature type="transmembrane region" description="Helical" evidence="5">
    <location>
        <begin position="178"/>
        <end position="199"/>
    </location>
</feature>
<evidence type="ECO:0000256" key="4">
    <source>
        <dbReference type="ARBA" id="ARBA00023136"/>
    </source>
</evidence>
<feature type="transmembrane region" description="Helical" evidence="5">
    <location>
        <begin position="250"/>
        <end position="272"/>
    </location>
</feature>
<keyword evidence="2 5" id="KW-0812">Transmembrane</keyword>
<sequence length="523" mass="55691">MAPPPSLTEKAGPELPTEPEYPTGLKLGLISLAMLLTMFVVALDNTIIAVAIPKITDQFHSLDDIGWYGSVYLLTTASFQLLFRRLYSFLSLKWVYLGAIVVFEIGSLICAVSPSSTVLIVGRAIAGLGGAGASTGKCQSSTLKRSIYMGILGAVNWVGSVVGPLIGGALTDKVTWRWCFYINLPMGAATVLIIILFFNPPGASRVAGQMRLVDHIQQFDPWGTVIFIPAIVCLLLALQWGGSKYPWSDGCIIALLVLFGILIVIFMGIQVWKQENATVPPRIITHKGVLPAAWFALALSSSFLSLVYLLPIYFQTIQGVTAIESGSHNLPMLLTIVISSLIVGGTITAVGYYTPFMLLASLFMAIGVGLLSTLTVDAPHAKWIGYQAIYGIGVGFGIQQPLMAVQTVLPTEDVSIGTSLVLFMQTLGGSVFVSVSQNVLRSKLIPGLAKHVPSVDPATILSAGATSLRTTVDPALLPQVLVVYNEALVSAYYVAAAMAALSILGALASEWKSVKRKKEGVMG</sequence>
<name>A0AAD7MT22_9AGAR</name>
<evidence type="ECO:0000256" key="1">
    <source>
        <dbReference type="ARBA" id="ARBA00004141"/>
    </source>
</evidence>
<dbReference type="EMBL" id="JARJLG010000198">
    <property type="protein sequence ID" value="KAJ7729391.1"/>
    <property type="molecule type" value="Genomic_DNA"/>
</dbReference>
<organism evidence="7 8">
    <name type="scientific">Mycena maculata</name>
    <dbReference type="NCBI Taxonomy" id="230809"/>
    <lineage>
        <taxon>Eukaryota</taxon>
        <taxon>Fungi</taxon>
        <taxon>Dikarya</taxon>
        <taxon>Basidiomycota</taxon>
        <taxon>Agaricomycotina</taxon>
        <taxon>Agaricomycetes</taxon>
        <taxon>Agaricomycetidae</taxon>
        <taxon>Agaricales</taxon>
        <taxon>Marasmiineae</taxon>
        <taxon>Mycenaceae</taxon>
        <taxon>Mycena</taxon>
    </lineage>
</organism>
<dbReference type="PROSITE" id="PS50850">
    <property type="entry name" value="MFS"/>
    <property type="match status" value="1"/>
</dbReference>
<feature type="transmembrane region" description="Helical" evidence="5">
    <location>
        <begin position="29"/>
        <end position="53"/>
    </location>
</feature>
<dbReference type="GO" id="GO:0022857">
    <property type="term" value="F:transmembrane transporter activity"/>
    <property type="evidence" value="ECO:0007669"/>
    <property type="project" value="InterPro"/>
</dbReference>
<evidence type="ECO:0000256" key="5">
    <source>
        <dbReference type="SAM" id="Phobius"/>
    </source>
</evidence>
<dbReference type="SUPFAM" id="SSF103473">
    <property type="entry name" value="MFS general substrate transporter"/>
    <property type="match status" value="1"/>
</dbReference>
<feature type="transmembrane region" description="Helical" evidence="5">
    <location>
        <begin position="487"/>
        <end position="508"/>
    </location>
</feature>
<dbReference type="Pfam" id="PF07690">
    <property type="entry name" value="MFS_1"/>
    <property type="match status" value="1"/>
</dbReference>
<dbReference type="InterPro" id="IPR036259">
    <property type="entry name" value="MFS_trans_sf"/>
</dbReference>
<accession>A0AAD7MT22</accession>
<dbReference type="FunFam" id="1.20.1720.10:FF:000012">
    <property type="entry name" value="MFS toxin efflux pump (AflT)"/>
    <property type="match status" value="1"/>
</dbReference>
<dbReference type="FunFam" id="1.20.1250.20:FF:000196">
    <property type="entry name" value="MFS toxin efflux pump (AflT)"/>
    <property type="match status" value="1"/>
</dbReference>
<dbReference type="Gene3D" id="1.20.1250.20">
    <property type="entry name" value="MFS general substrate transporter like domains"/>
    <property type="match status" value="1"/>
</dbReference>
<feature type="transmembrane region" description="Helical" evidence="5">
    <location>
        <begin position="65"/>
        <end position="83"/>
    </location>
</feature>
<keyword evidence="8" id="KW-1185">Reference proteome</keyword>
<feature type="transmembrane region" description="Helical" evidence="5">
    <location>
        <begin position="95"/>
        <end position="126"/>
    </location>
</feature>
<reference evidence="7" key="1">
    <citation type="submission" date="2023-03" db="EMBL/GenBank/DDBJ databases">
        <title>Massive genome expansion in bonnet fungi (Mycena s.s.) driven by repeated elements and novel gene families across ecological guilds.</title>
        <authorList>
            <consortium name="Lawrence Berkeley National Laboratory"/>
            <person name="Harder C.B."/>
            <person name="Miyauchi S."/>
            <person name="Viragh M."/>
            <person name="Kuo A."/>
            <person name="Thoen E."/>
            <person name="Andreopoulos B."/>
            <person name="Lu D."/>
            <person name="Skrede I."/>
            <person name="Drula E."/>
            <person name="Henrissat B."/>
            <person name="Morin E."/>
            <person name="Kohler A."/>
            <person name="Barry K."/>
            <person name="LaButti K."/>
            <person name="Morin E."/>
            <person name="Salamov A."/>
            <person name="Lipzen A."/>
            <person name="Mereny Z."/>
            <person name="Hegedus B."/>
            <person name="Baldrian P."/>
            <person name="Stursova M."/>
            <person name="Weitz H."/>
            <person name="Taylor A."/>
            <person name="Grigoriev I.V."/>
            <person name="Nagy L.G."/>
            <person name="Martin F."/>
            <person name="Kauserud H."/>
        </authorList>
    </citation>
    <scope>NUCLEOTIDE SEQUENCE</scope>
    <source>
        <strain evidence="7">CBHHK188m</strain>
    </source>
</reference>
<dbReference type="Proteomes" id="UP001215280">
    <property type="component" value="Unassembled WGS sequence"/>
</dbReference>
<gene>
    <name evidence="7" type="ORF">DFH07DRAFT_995171</name>
</gene>
<proteinExistence type="predicted"/>
<evidence type="ECO:0000313" key="7">
    <source>
        <dbReference type="EMBL" id="KAJ7729391.1"/>
    </source>
</evidence>